<feature type="region of interest" description="Disordered" evidence="1">
    <location>
        <begin position="16"/>
        <end position="47"/>
    </location>
</feature>
<accession>A0A922SIR5</accession>
<name>A0A922SIR5_SPOEX</name>
<dbReference type="AlphaFoldDB" id="A0A922SIR5"/>
<sequence length="164" mass="17925">MTRASTSPPLRLLERFANSTPAPTTTTTSTNVAPSVPKPSANNKRPTPIIIYPTVTEILLQVFNTKDIFRERARRRNCELDRGELSVVKMSPVKTKPRPVSLIRSPRPPPTLELDTVLEERSDPEQTTLSQVEVTPDREVGTILFGAVGAMGTAAAAAMCNRDS</sequence>
<evidence type="ECO:0000313" key="3">
    <source>
        <dbReference type="Proteomes" id="UP000814243"/>
    </source>
</evidence>
<evidence type="ECO:0000256" key="1">
    <source>
        <dbReference type="SAM" id="MobiDB-lite"/>
    </source>
</evidence>
<feature type="compositionally biased region" description="Low complexity" evidence="1">
    <location>
        <begin position="17"/>
        <end position="35"/>
    </location>
</feature>
<reference evidence="2" key="1">
    <citation type="journal article" date="2021" name="G3 (Bethesda)">
        <title>Genome and transcriptome analysis of the beet armyworm Spodoptera exigua reveals targets for pest control. .</title>
        <authorList>
            <person name="Simon S."/>
            <person name="Breeschoten T."/>
            <person name="Jansen H.J."/>
            <person name="Dirks R.P."/>
            <person name="Schranz M.E."/>
            <person name="Ros V.I.D."/>
        </authorList>
    </citation>
    <scope>NUCLEOTIDE SEQUENCE</scope>
    <source>
        <strain evidence="2">TB_SE_WUR_2020</strain>
    </source>
</reference>
<comment type="caution">
    <text evidence="2">The sequence shown here is derived from an EMBL/GenBank/DDBJ whole genome shotgun (WGS) entry which is preliminary data.</text>
</comment>
<gene>
    <name evidence="2" type="ORF">HF086_002846</name>
</gene>
<protein>
    <submittedName>
        <fullName evidence="2">Uncharacterized protein</fullName>
    </submittedName>
</protein>
<proteinExistence type="predicted"/>
<dbReference type="Proteomes" id="UP000814243">
    <property type="component" value="Unassembled WGS sequence"/>
</dbReference>
<dbReference type="EMBL" id="JACEFF010000298">
    <property type="protein sequence ID" value="KAH9639932.1"/>
    <property type="molecule type" value="Genomic_DNA"/>
</dbReference>
<evidence type="ECO:0000313" key="2">
    <source>
        <dbReference type="EMBL" id="KAH9639932.1"/>
    </source>
</evidence>
<organism evidence="2 3">
    <name type="scientific">Spodoptera exigua</name>
    <name type="common">Beet armyworm</name>
    <name type="synonym">Noctua fulgens</name>
    <dbReference type="NCBI Taxonomy" id="7107"/>
    <lineage>
        <taxon>Eukaryota</taxon>
        <taxon>Metazoa</taxon>
        <taxon>Ecdysozoa</taxon>
        <taxon>Arthropoda</taxon>
        <taxon>Hexapoda</taxon>
        <taxon>Insecta</taxon>
        <taxon>Pterygota</taxon>
        <taxon>Neoptera</taxon>
        <taxon>Endopterygota</taxon>
        <taxon>Lepidoptera</taxon>
        <taxon>Glossata</taxon>
        <taxon>Ditrysia</taxon>
        <taxon>Noctuoidea</taxon>
        <taxon>Noctuidae</taxon>
        <taxon>Amphipyrinae</taxon>
        <taxon>Spodoptera</taxon>
    </lineage>
</organism>